<feature type="transmembrane region" description="Helical" evidence="7">
    <location>
        <begin position="35"/>
        <end position="60"/>
    </location>
</feature>
<dbReference type="EMBL" id="KI966443">
    <property type="protein sequence ID" value="EWC44394.1"/>
    <property type="molecule type" value="Genomic_DNA"/>
</dbReference>
<dbReference type="Pfam" id="PF20684">
    <property type="entry name" value="Fung_rhodopsin"/>
    <property type="match status" value="1"/>
</dbReference>
<dbReference type="PANTHER" id="PTHR33048:SF131">
    <property type="entry name" value="INTEGRAL MEMBRANE PROTEIN"/>
    <property type="match status" value="1"/>
</dbReference>
<keyword evidence="4 7" id="KW-0472">Membrane</keyword>
<evidence type="ECO:0000256" key="1">
    <source>
        <dbReference type="ARBA" id="ARBA00004141"/>
    </source>
</evidence>
<accession>W7HMQ8</accession>
<feature type="transmembrane region" description="Helical" evidence="7">
    <location>
        <begin position="200"/>
        <end position="225"/>
    </location>
</feature>
<comment type="subcellular location">
    <subcellularLocation>
        <location evidence="1">Membrane</location>
        <topology evidence="1">Multi-pass membrane protein</topology>
    </subcellularLocation>
</comment>
<evidence type="ECO:0000256" key="3">
    <source>
        <dbReference type="ARBA" id="ARBA00022989"/>
    </source>
</evidence>
<evidence type="ECO:0000256" key="2">
    <source>
        <dbReference type="ARBA" id="ARBA00022692"/>
    </source>
</evidence>
<feature type="compositionally biased region" description="Basic and acidic residues" evidence="6">
    <location>
        <begin position="369"/>
        <end position="387"/>
    </location>
</feature>
<proteinExistence type="inferred from homology"/>
<evidence type="ECO:0000313" key="9">
    <source>
        <dbReference type="EMBL" id="EWC44394.1"/>
    </source>
</evidence>
<comment type="similarity">
    <text evidence="5">Belongs to the SAT4 family.</text>
</comment>
<feature type="domain" description="Rhodopsin" evidence="8">
    <location>
        <begin position="56"/>
        <end position="249"/>
    </location>
</feature>
<dbReference type="HOGENOM" id="CLU_577487_0_0_1"/>
<feature type="transmembrane region" description="Helical" evidence="7">
    <location>
        <begin position="159"/>
        <end position="180"/>
    </location>
</feature>
<evidence type="ECO:0000259" key="8">
    <source>
        <dbReference type="Pfam" id="PF20684"/>
    </source>
</evidence>
<evidence type="ECO:0000256" key="4">
    <source>
        <dbReference type="ARBA" id="ARBA00023136"/>
    </source>
</evidence>
<evidence type="ECO:0000313" key="10">
    <source>
        <dbReference type="Proteomes" id="UP000024837"/>
    </source>
</evidence>
<protein>
    <recommendedName>
        <fullName evidence="8">Rhodopsin domain-containing protein</fullName>
    </recommendedName>
</protein>
<organism evidence="9 10">
    <name type="scientific">Drechslerella stenobrocha 248</name>
    <dbReference type="NCBI Taxonomy" id="1043628"/>
    <lineage>
        <taxon>Eukaryota</taxon>
        <taxon>Fungi</taxon>
        <taxon>Dikarya</taxon>
        <taxon>Ascomycota</taxon>
        <taxon>Pezizomycotina</taxon>
        <taxon>Orbiliomycetes</taxon>
        <taxon>Orbiliales</taxon>
        <taxon>Orbiliaceae</taxon>
        <taxon>Drechslerella</taxon>
    </lineage>
</organism>
<dbReference type="OrthoDB" id="5429740at2759"/>
<keyword evidence="3 7" id="KW-1133">Transmembrane helix</keyword>
<dbReference type="AlphaFoldDB" id="W7HMQ8"/>
<gene>
    <name evidence="9" type="ORF">DRE_01220</name>
</gene>
<feature type="transmembrane region" description="Helical" evidence="7">
    <location>
        <begin position="72"/>
        <end position="93"/>
    </location>
</feature>
<sequence length="387" mass="43183">MDKDVVVAETFGFGNSFGYQIPDLSKINFSDQSNYVHLVVIVNAVFMGLIVVLTSARIYARAILADRFQADDVLIIAAAVASLACSSLILYSIRLGLGYHIWHQDLTNFEKLKDSIGIFAKVLNHGAGILYSLSLNLVKCSIVIFYIRVFPGNRFRRILYGLAFILVASFLLTLFIVIFHCSPRAASWDWTITDAKCLNLIAFLQTMAGVNVVTDVILAVAPIPMIWNLNMSKRERLAVASLVALASLALSSSGSDSYITNTGYLYADSGPIPPQSPQSIKREWGYDTMTSSNFDRFSAEPMNWDDYWRHNIRDDVSAPIDKDVRRKVESESVMEKTKEKSASSKGLSLSTLIPMDTFRRPSASSSYQSRDEVNGLRRETRDEPQAR</sequence>
<name>W7HMQ8_9PEZI</name>
<dbReference type="InterPro" id="IPR052337">
    <property type="entry name" value="SAT4-like"/>
</dbReference>
<dbReference type="PANTHER" id="PTHR33048">
    <property type="entry name" value="PTH11-LIKE INTEGRAL MEMBRANE PROTEIN (AFU_ORTHOLOGUE AFUA_5G11245)"/>
    <property type="match status" value="1"/>
</dbReference>
<reference evidence="9 10" key="1">
    <citation type="submission" date="2013-05" db="EMBL/GenBank/DDBJ databases">
        <title>Drechslerella stenobrocha genome reveals carnivorous origination and mechanical trapping mechanism of predatory fungi.</title>
        <authorList>
            <person name="Liu X."/>
            <person name="Zhang W."/>
            <person name="Liu K."/>
        </authorList>
    </citation>
    <scope>NUCLEOTIDE SEQUENCE [LARGE SCALE GENOMIC DNA]</scope>
    <source>
        <strain evidence="9 10">248</strain>
    </source>
</reference>
<dbReference type="GO" id="GO:0016020">
    <property type="term" value="C:membrane"/>
    <property type="evidence" value="ECO:0007669"/>
    <property type="project" value="UniProtKB-SubCell"/>
</dbReference>
<evidence type="ECO:0000256" key="5">
    <source>
        <dbReference type="ARBA" id="ARBA00038359"/>
    </source>
</evidence>
<dbReference type="Proteomes" id="UP000024837">
    <property type="component" value="Unassembled WGS sequence"/>
</dbReference>
<feature type="transmembrane region" description="Helical" evidence="7">
    <location>
        <begin position="129"/>
        <end position="147"/>
    </location>
</feature>
<feature type="compositionally biased region" description="Basic and acidic residues" evidence="6">
    <location>
        <begin position="324"/>
        <end position="342"/>
    </location>
</feature>
<evidence type="ECO:0000256" key="6">
    <source>
        <dbReference type="SAM" id="MobiDB-lite"/>
    </source>
</evidence>
<keyword evidence="10" id="KW-1185">Reference proteome</keyword>
<dbReference type="InterPro" id="IPR049326">
    <property type="entry name" value="Rhodopsin_dom_fungi"/>
</dbReference>
<keyword evidence="2 7" id="KW-0812">Transmembrane</keyword>
<evidence type="ECO:0000256" key="7">
    <source>
        <dbReference type="SAM" id="Phobius"/>
    </source>
</evidence>
<feature type="region of interest" description="Disordered" evidence="6">
    <location>
        <begin position="324"/>
        <end position="387"/>
    </location>
</feature>